<feature type="compositionally biased region" description="Basic and acidic residues" evidence="1">
    <location>
        <begin position="179"/>
        <end position="191"/>
    </location>
</feature>
<proteinExistence type="predicted"/>
<evidence type="ECO:0000256" key="1">
    <source>
        <dbReference type="SAM" id="MobiDB-lite"/>
    </source>
</evidence>
<accession>A0A9W7ZSC0</accession>
<keyword evidence="2" id="KW-0732">Signal</keyword>
<keyword evidence="4" id="KW-1185">Reference proteome</keyword>
<sequence>MMFGSKLSTRLLLPITQILLAITLMVVDATPVVTFDNVTWKENPTESDMWETKYYPGYQKLLDNIKDKYPDMYSQLTSLLGNSGEIPKTYDPSWVKSADSALISWEKDNFDSDQLAEKYYGLPIPSVVTDSAELKKDSDGVFNVLDSDTEDGISMKSDKKKGVSNNKSRSGGKDDEDDKKDGSSDDNKGGDNESSTGAGNSLMSGFMSANLAVGIVALSSLYHLLF</sequence>
<name>A0A9W7ZSC0_9FUNG</name>
<gene>
    <name evidence="3" type="ORF">H4219_004443</name>
</gene>
<evidence type="ECO:0000256" key="2">
    <source>
        <dbReference type="SAM" id="SignalP"/>
    </source>
</evidence>
<evidence type="ECO:0000313" key="4">
    <source>
        <dbReference type="Proteomes" id="UP001150538"/>
    </source>
</evidence>
<dbReference type="OrthoDB" id="10560592at2759"/>
<feature type="chain" id="PRO_5040800157" evidence="2">
    <location>
        <begin position="30"/>
        <end position="226"/>
    </location>
</feature>
<dbReference type="Proteomes" id="UP001150538">
    <property type="component" value="Unassembled WGS sequence"/>
</dbReference>
<reference evidence="3" key="1">
    <citation type="submission" date="2022-07" db="EMBL/GenBank/DDBJ databases">
        <title>Phylogenomic reconstructions and comparative analyses of Kickxellomycotina fungi.</title>
        <authorList>
            <person name="Reynolds N.K."/>
            <person name="Stajich J.E."/>
            <person name="Barry K."/>
            <person name="Grigoriev I.V."/>
            <person name="Crous P."/>
            <person name="Smith M.E."/>
        </authorList>
    </citation>
    <scope>NUCLEOTIDE SEQUENCE</scope>
    <source>
        <strain evidence="3">NBRC 100468</strain>
    </source>
</reference>
<feature type="signal peptide" evidence="2">
    <location>
        <begin position="1"/>
        <end position="29"/>
    </location>
</feature>
<dbReference type="AlphaFoldDB" id="A0A9W7ZSC0"/>
<organism evidence="3 4">
    <name type="scientific">Mycoemilia scoparia</name>
    <dbReference type="NCBI Taxonomy" id="417184"/>
    <lineage>
        <taxon>Eukaryota</taxon>
        <taxon>Fungi</taxon>
        <taxon>Fungi incertae sedis</taxon>
        <taxon>Zoopagomycota</taxon>
        <taxon>Kickxellomycotina</taxon>
        <taxon>Kickxellomycetes</taxon>
        <taxon>Kickxellales</taxon>
        <taxon>Kickxellaceae</taxon>
        <taxon>Mycoemilia</taxon>
    </lineage>
</organism>
<dbReference type="EMBL" id="JANBPU010000158">
    <property type="protein sequence ID" value="KAJ1915191.1"/>
    <property type="molecule type" value="Genomic_DNA"/>
</dbReference>
<evidence type="ECO:0000313" key="3">
    <source>
        <dbReference type="EMBL" id="KAJ1915191.1"/>
    </source>
</evidence>
<comment type="caution">
    <text evidence="3">The sequence shown here is derived from an EMBL/GenBank/DDBJ whole genome shotgun (WGS) entry which is preliminary data.</text>
</comment>
<feature type="region of interest" description="Disordered" evidence="1">
    <location>
        <begin position="153"/>
        <end position="201"/>
    </location>
</feature>
<protein>
    <submittedName>
        <fullName evidence="3">Uncharacterized protein</fullName>
    </submittedName>
</protein>